<dbReference type="Proteomes" id="UP001500064">
    <property type="component" value="Unassembled WGS sequence"/>
</dbReference>
<dbReference type="Pfam" id="PF06353">
    <property type="entry name" value="DUF1062"/>
    <property type="match status" value="1"/>
</dbReference>
<proteinExistence type="predicted"/>
<name>A0ABN2FC73_9ACTN</name>
<organism evidence="1 2">
    <name type="scientific">Nonomuraea maheshkhaliensis</name>
    <dbReference type="NCBI Taxonomy" id="419590"/>
    <lineage>
        <taxon>Bacteria</taxon>
        <taxon>Bacillati</taxon>
        <taxon>Actinomycetota</taxon>
        <taxon>Actinomycetes</taxon>
        <taxon>Streptosporangiales</taxon>
        <taxon>Streptosporangiaceae</taxon>
        <taxon>Nonomuraea</taxon>
    </lineage>
</organism>
<evidence type="ECO:0000313" key="1">
    <source>
        <dbReference type="EMBL" id="GAA1640101.1"/>
    </source>
</evidence>
<reference evidence="1 2" key="1">
    <citation type="journal article" date="2019" name="Int. J. Syst. Evol. Microbiol.">
        <title>The Global Catalogue of Microorganisms (GCM) 10K type strain sequencing project: providing services to taxonomists for standard genome sequencing and annotation.</title>
        <authorList>
            <consortium name="The Broad Institute Genomics Platform"/>
            <consortium name="The Broad Institute Genome Sequencing Center for Infectious Disease"/>
            <person name="Wu L."/>
            <person name="Ma J."/>
        </authorList>
    </citation>
    <scope>NUCLEOTIDE SEQUENCE [LARGE SCALE GENOMIC DNA]</scope>
    <source>
        <strain evidence="1 2">JCM 13929</strain>
    </source>
</reference>
<sequence>MSSQPHIVLPWVVRRTRLPLLSTRCVACLSESATTGEGRFRVNAQGKLLDVWLLVRCVSCDRTSKLTVHERVPVRTVEPARLDRYHTNDPELVAATLLDPAFARRNRFTLDWSGSWRLDAPPPRLDEPWPVRVEVVFEDPVPVRPDRLIARGLGLSRNEVRRRIKCDNPLRRTVITGFTFTLMAVD</sequence>
<comment type="caution">
    <text evidence="1">The sequence shown here is derived from an EMBL/GenBank/DDBJ whole genome shotgun (WGS) entry which is preliminary data.</text>
</comment>
<accession>A0ABN2FC73</accession>
<keyword evidence="2" id="KW-1185">Reference proteome</keyword>
<dbReference type="EMBL" id="BAAAMU010000028">
    <property type="protein sequence ID" value="GAA1640101.1"/>
    <property type="molecule type" value="Genomic_DNA"/>
</dbReference>
<dbReference type="InterPro" id="IPR009412">
    <property type="entry name" value="DUF1062"/>
</dbReference>
<protein>
    <submittedName>
        <fullName evidence="1">DUF1062 domain-containing protein</fullName>
    </submittedName>
</protein>
<gene>
    <name evidence="1" type="ORF">GCM10009733_041510</name>
</gene>
<evidence type="ECO:0000313" key="2">
    <source>
        <dbReference type="Proteomes" id="UP001500064"/>
    </source>
</evidence>